<keyword evidence="2" id="KW-1185">Reference proteome</keyword>
<protein>
    <submittedName>
        <fullName evidence="1">Spore coat polysaccharide biosynthesis protein SpsF</fullName>
    </submittedName>
</protein>
<name>A0A1I0NPX6_9BACT</name>
<dbReference type="AlphaFoldDB" id="A0A1I0NPX6"/>
<dbReference type="GO" id="GO:0005829">
    <property type="term" value="C:cytosol"/>
    <property type="evidence" value="ECO:0007669"/>
    <property type="project" value="TreeGrafter"/>
</dbReference>
<organism evidence="1 2">
    <name type="scientific">Chitinophaga arvensicola</name>
    <dbReference type="NCBI Taxonomy" id="29529"/>
    <lineage>
        <taxon>Bacteria</taxon>
        <taxon>Pseudomonadati</taxon>
        <taxon>Bacteroidota</taxon>
        <taxon>Chitinophagia</taxon>
        <taxon>Chitinophagales</taxon>
        <taxon>Chitinophagaceae</taxon>
        <taxon>Chitinophaga</taxon>
    </lineage>
</organism>
<evidence type="ECO:0000313" key="2">
    <source>
        <dbReference type="Proteomes" id="UP000199310"/>
    </source>
</evidence>
<sequence>MKIIAVTQARIGSTRLPGKVLKTIGDVSLLQIHLERVLRSKLINKLIVATTHESGVEEICRIAHNLNADTYCGDTNNVLDRFYQSVKDIKPDYVVRVTSDCPLIDPEIVDDVIHFATVNKLDYASNTLLATYPDGMDVEVFTFKALEKAWLEAVLSSDKEHVTPYIWRNSTFKGGQLFRSDNVQSDLGYGSLRLTVDEPADFELITRLIASFGTRASWKTYARFVSQEPTLRQINEHITPNEGYLKSLHNDNI</sequence>
<dbReference type="PANTHER" id="PTHR42866">
    <property type="entry name" value="3-DEOXY-MANNO-OCTULOSONATE CYTIDYLYLTRANSFERASE"/>
    <property type="match status" value="1"/>
</dbReference>
<dbReference type="OrthoDB" id="9815559at2"/>
<dbReference type="InterPro" id="IPR003329">
    <property type="entry name" value="Cytidylyl_trans"/>
</dbReference>
<dbReference type="SUPFAM" id="SSF53448">
    <property type="entry name" value="Nucleotide-diphospho-sugar transferases"/>
    <property type="match status" value="1"/>
</dbReference>
<evidence type="ECO:0000313" key="1">
    <source>
        <dbReference type="EMBL" id="SEW03474.1"/>
    </source>
</evidence>
<dbReference type="RefSeq" id="WP_089889618.1">
    <property type="nucleotide sequence ID" value="NZ_FOJG01000001.1"/>
</dbReference>
<proteinExistence type="predicted"/>
<dbReference type="Pfam" id="PF02348">
    <property type="entry name" value="CTP_transf_3"/>
    <property type="match status" value="1"/>
</dbReference>
<dbReference type="STRING" id="29529.SAMN04488122_0304"/>
<reference evidence="2" key="1">
    <citation type="submission" date="2016-10" db="EMBL/GenBank/DDBJ databases">
        <authorList>
            <person name="Varghese N."/>
            <person name="Submissions S."/>
        </authorList>
    </citation>
    <scope>NUCLEOTIDE SEQUENCE [LARGE SCALE GENOMIC DNA]</scope>
    <source>
        <strain evidence="2">DSM 3695</strain>
    </source>
</reference>
<dbReference type="Proteomes" id="UP000199310">
    <property type="component" value="Unassembled WGS sequence"/>
</dbReference>
<dbReference type="EMBL" id="FOJG01000001">
    <property type="protein sequence ID" value="SEW03474.1"/>
    <property type="molecule type" value="Genomic_DNA"/>
</dbReference>
<gene>
    <name evidence="1" type="ORF">SAMN04488122_0304</name>
</gene>
<dbReference type="Gene3D" id="3.90.550.10">
    <property type="entry name" value="Spore Coat Polysaccharide Biosynthesis Protein SpsA, Chain A"/>
    <property type="match status" value="1"/>
</dbReference>
<accession>A0A1I0NPX6</accession>
<dbReference type="CDD" id="cd02518">
    <property type="entry name" value="GT2_SpsF"/>
    <property type="match status" value="1"/>
</dbReference>
<dbReference type="PANTHER" id="PTHR42866:SF1">
    <property type="entry name" value="SPORE COAT POLYSACCHARIDE BIOSYNTHESIS PROTEIN SPSF"/>
    <property type="match status" value="1"/>
</dbReference>
<dbReference type="InterPro" id="IPR029044">
    <property type="entry name" value="Nucleotide-diphossugar_trans"/>
</dbReference>